<comment type="similarity">
    <text evidence="2">Belongs to the binding-protein-dependent transport system permease family. FecCD subfamily.</text>
</comment>
<dbReference type="GO" id="GO:0005886">
    <property type="term" value="C:plasma membrane"/>
    <property type="evidence" value="ECO:0007669"/>
    <property type="project" value="UniProtKB-SubCell"/>
</dbReference>
<accession>A0A431WCF1</accession>
<dbReference type="PANTHER" id="PTHR30472:SF58">
    <property type="entry name" value="IRON(3+)-HYDROXAMATE IMPORT SYSTEM PERMEASE PROTEIN FHUB"/>
    <property type="match status" value="1"/>
</dbReference>
<keyword evidence="3" id="KW-0813">Transport</keyword>
<protein>
    <submittedName>
        <fullName evidence="9">Iron ABC transporter permease</fullName>
    </submittedName>
</protein>
<feature type="transmembrane region" description="Helical" evidence="8">
    <location>
        <begin position="213"/>
        <end position="232"/>
    </location>
</feature>
<dbReference type="GO" id="GO:0033214">
    <property type="term" value="P:siderophore-iron import into cell"/>
    <property type="evidence" value="ECO:0007669"/>
    <property type="project" value="TreeGrafter"/>
</dbReference>
<dbReference type="SUPFAM" id="SSF81345">
    <property type="entry name" value="ABC transporter involved in vitamin B12 uptake, BtuC"/>
    <property type="match status" value="1"/>
</dbReference>
<feature type="transmembrane region" description="Helical" evidence="8">
    <location>
        <begin position="104"/>
        <end position="126"/>
    </location>
</feature>
<keyword evidence="4" id="KW-1003">Cell membrane</keyword>
<evidence type="ECO:0000256" key="6">
    <source>
        <dbReference type="ARBA" id="ARBA00022989"/>
    </source>
</evidence>
<feature type="transmembrane region" description="Helical" evidence="8">
    <location>
        <begin position="288"/>
        <end position="313"/>
    </location>
</feature>
<dbReference type="FunFam" id="1.10.3470.10:FF:000001">
    <property type="entry name" value="Vitamin B12 ABC transporter permease BtuC"/>
    <property type="match status" value="1"/>
</dbReference>
<dbReference type="AlphaFoldDB" id="A0A431WCF1"/>
<keyword evidence="6 8" id="KW-1133">Transmembrane helix</keyword>
<keyword evidence="10" id="KW-1185">Reference proteome</keyword>
<gene>
    <name evidence="9" type="ORF">EKG37_08725</name>
</gene>
<dbReference type="InterPro" id="IPR037294">
    <property type="entry name" value="ABC_BtuC-like"/>
</dbReference>
<evidence type="ECO:0000256" key="1">
    <source>
        <dbReference type="ARBA" id="ARBA00004651"/>
    </source>
</evidence>
<evidence type="ECO:0000256" key="8">
    <source>
        <dbReference type="SAM" id="Phobius"/>
    </source>
</evidence>
<dbReference type="RefSeq" id="WP_126408308.1">
    <property type="nucleotide sequence ID" value="NZ_RXNT01000005.1"/>
</dbReference>
<dbReference type="CDD" id="cd06550">
    <property type="entry name" value="TM_ABC_iron-siderophores_like"/>
    <property type="match status" value="1"/>
</dbReference>
<feature type="transmembrane region" description="Helical" evidence="8">
    <location>
        <begin position="132"/>
        <end position="150"/>
    </location>
</feature>
<evidence type="ECO:0000256" key="5">
    <source>
        <dbReference type="ARBA" id="ARBA00022692"/>
    </source>
</evidence>
<keyword evidence="5 8" id="KW-0812">Transmembrane</keyword>
<dbReference type="Pfam" id="PF01032">
    <property type="entry name" value="FecCD"/>
    <property type="match status" value="1"/>
</dbReference>
<evidence type="ECO:0000313" key="9">
    <source>
        <dbReference type="EMBL" id="RTR33131.1"/>
    </source>
</evidence>
<sequence length="344" mass="36545">MTKTTINESEKIHSRPFTAFFIIIAGCVALVFGLALSISVGAADIDLRTVWEAVFQFNPDKEGHTVIQEIRLPRSLADVLVGASFSVAGAIMQGMTRNPLADSGLLGINAGAIFMVALCFAFLPGISYNTLMLFSFIGAGLSLALIYGVGSLAKNGLSPVRLVLAGAAVSALLTALSEGIAIYFNLSQDLAFWYAGGVAGIQWLQIKYMFPWIMAGLIGAMFLSPSITVLSLGEEIATGLGQRTRLVKLASVLVVLILAGAAVSAVGPIGFVGLLIPHLTRFLVGVDYRYIIPCSAILGGLFMTIADIGARMINPPYETPIGFIFALIGVPFFLYVARNERRAF</sequence>
<evidence type="ECO:0000256" key="3">
    <source>
        <dbReference type="ARBA" id="ARBA00022448"/>
    </source>
</evidence>
<dbReference type="GO" id="GO:0022857">
    <property type="term" value="F:transmembrane transporter activity"/>
    <property type="evidence" value="ECO:0007669"/>
    <property type="project" value="InterPro"/>
</dbReference>
<evidence type="ECO:0000256" key="2">
    <source>
        <dbReference type="ARBA" id="ARBA00007935"/>
    </source>
</evidence>
<dbReference type="InterPro" id="IPR000522">
    <property type="entry name" value="ABC_transptr_permease_BtuC"/>
</dbReference>
<feature type="transmembrane region" description="Helical" evidence="8">
    <location>
        <begin position="20"/>
        <end position="42"/>
    </location>
</feature>
<evidence type="ECO:0000256" key="4">
    <source>
        <dbReference type="ARBA" id="ARBA00022475"/>
    </source>
</evidence>
<feature type="transmembrane region" description="Helical" evidence="8">
    <location>
        <begin position="162"/>
        <end position="184"/>
    </location>
</feature>
<dbReference type="Gene3D" id="1.10.3470.10">
    <property type="entry name" value="ABC transporter involved in vitamin B12 uptake, BtuC"/>
    <property type="match status" value="1"/>
</dbReference>
<name>A0A431WCF1_9BACI</name>
<dbReference type="Proteomes" id="UP000271374">
    <property type="component" value="Unassembled WGS sequence"/>
</dbReference>
<reference evidence="9 10" key="1">
    <citation type="submission" date="2018-12" db="EMBL/GenBank/DDBJ databases">
        <title>Bacillus yapensis draft genome sequence.</title>
        <authorList>
            <person name="Yu L."/>
            <person name="Xu X."/>
            <person name="Tang X."/>
        </authorList>
    </citation>
    <scope>NUCLEOTIDE SEQUENCE [LARGE SCALE GENOMIC DNA]</scope>
    <source>
        <strain evidence="9 10">XXST-01</strain>
    </source>
</reference>
<comment type="caution">
    <text evidence="9">The sequence shown here is derived from an EMBL/GenBank/DDBJ whole genome shotgun (WGS) entry which is preliminary data.</text>
</comment>
<dbReference type="PROSITE" id="PS51257">
    <property type="entry name" value="PROKAR_LIPOPROTEIN"/>
    <property type="match status" value="1"/>
</dbReference>
<proteinExistence type="inferred from homology"/>
<comment type="subcellular location">
    <subcellularLocation>
        <location evidence="1">Cell membrane</location>
        <topology evidence="1">Multi-pass membrane protein</topology>
    </subcellularLocation>
</comment>
<feature type="transmembrane region" description="Helical" evidence="8">
    <location>
        <begin position="252"/>
        <end position="276"/>
    </location>
</feature>
<feature type="transmembrane region" description="Helical" evidence="8">
    <location>
        <begin position="319"/>
        <end position="337"/>
    </location>
</feature>
<dbReference type="OrthoDB" id="9811721at2"/>
<organism evidence="9 10">
    <name type="scientific">Bacillus yapensis</name>
    <dbReference type="NCBI Taxonomy" id="2492960"/>
    <lineage>
        <taxon>Bacteria</taxon>
        <taxon>Bacillati</taxon>
        <taxon>Bacillota</taxon>
        <taxon>Bacilli</taxon>
        <taxon>Bacillales</taxon>
        <taxon>Bacillaceae</taxon>
        <taxon>Bacillus</taxon>
    </lineage>
</organism>
<evidence type="ECO:0000313" key="10">
    <source>
        <dbReference type="Proteomes" id="UP000271374"/>
    </source>
</evidence>
<dbReference type="PANTHER" id="PTHR30472">
    <property type="entry name" value="FERRIC ENTEROBACTIN TRANSPORT SYSTEM PERMEASE PROTEIN"/>
    <property type="match status" value="1"/>
</dbReference>
<evidence type="ECO:0000256" key="7">
    <source>
        <dbReference type="ARBA" id="ARBA00023136"/>
    </source>
</evidence>
<keyword evidence="7 8" id="KW-0472">Membrane</keyword>
<dbReference type="EMBL" id="RXNT01000005">
    <property type="protein sequence ID" value="RTR33131.1"/>
    <property type="molecule type" value="Genomic_DNA"/>
</dbReference>